<accession>A0ABR8JTN9</accession>
<organism evidence="3 4">
    <name type="scientific">Hymenobacter armeniacus</name>
    <dbReference type="NCBI Taxonomy" id="2771358"/>
    <lineage>
        <taxon>Bacteria</taxon>
        <taxon>Pseudomonadati</taxon>
        <taxon>Bacteroidota</taxon>
        <taxon>Cytophagia</taxon>
        <taxon>Cytophagales</taxon>
        <taxon>Hymenobacteraceae</taxon>
        <taxon>Hymenobacter</taxon>
    </lineage>
</organism>
<sequence length="286" mass="30600">MNSNLVVLTDFSRAAERACAYAAVLAAAIDAELHLVHVFLPLPIATEYGQVLPVMDTQYVPDTARSLQQVARTLPVPATAEVLEADWPGAVEEALAKYRPVLVVAGLTATSNWLSEWLSNRAQPLAHQTGYPLLLVPEHLPDAALRLPRRLALAVEDRPFALAPRARAVAPLLDALAPDAVAVSVLTREESIRGWVGLHAAQTCGLMATMPNCGLHKVVGEEPAPGLLHAVADLEADWLALLDLGHGLWHKLFSGSVIDQVLRRTPVPVLLLAATQPTPGPAPLRP</sequence>
<dbReference type="InterPro" id="IPR006016">
    <property type="entry name" value="UspA"/>
</dbReference>
<dbReference type="RefSeq" id="WP_190923770.1">
    <property type="nucleotide sequence ID" value="NZ_JACXAC010000003.1"/>
</dbReference>
<dbReference type="EMBL" id="JACXAC010000003">
    <property type="protein sequence ID" value="MBD2722323.1"/>
    <property type="molecule type" value="Genomic_DNA"/>
</dbReference>
<dbReference type="PANTHER" id="PTHR46268:SF6">
    <property type="entry name" value="UNIVERSAL STRESS PROTEIN UP12"/>
    <property type="match status" value="1"/>
</dbReference>
<evidence type="ECO:0000313" key="3">
    <source>
        <dbReference type="EMBL" id="MBD2722323.1"/>
    </source>
</evidence>
<comment type="similarity">
    <text evidence="1">Belongs to the universal stress protein A family.</text>
</comment>
<evidence type="ECO:0000259" key="2">
    <source>
        <dbReference type="Pfam" id="PF00582"/>
    </source>
</evidence>
<evidence type="ECO:0000256" key="1">
    <source>
        <dbReference type="ARBA" id="ARBA00008791"/>
    </source>
</evidence>
<comment type="caution">
    <text evidence="3">The sequence shown here is derived from an EMBL/GenBank/DDBJ whole genome shotgun (WGS) entry which is preliminary data.</text>
</comment>
<dbReference type="Gene3D" id="3.40.50.620">
    <property type="entry name" value="HUPs"/>
    <property type="match status" value="2"/>
</dbReference>
<dbReference type="PRINTS" id="PR01438">
    <property type="entry name" value="UNVRSLSTRESS"/>
</dbReference>
<reference evidence="3 4" key="1">
    <citation type="submission" date="2020-09" db="EMBL/GenBank/DDBJ databases">
        <authorList>
            <person name="Kim M.K."/>
        </authorList>
    </citation>
    <scope>NUCLEOTIDE SEQUENCE [LARGE SCALE GENOMIC DNA]</scope>
    <source>
        <strain evidence="3 4">BT189</strain>
    </source>
</reference>
<dbReference type="PANTHER" id="PTHR46268">
    <property type="entry name" value="STRESS RESPONSE PROTEIN NHAX"/>
    <property type="match status" value="1"/>
</dbReference>
<gene>
    <name evidence="3" type="ORF">IC234_09305</name>
</gene>
<dbReference type="Pfam" id="PF00582">
    <property type="entry name" value="Usp"/>
    <property type="match status" value="2"/>
</dbReference>
<proteinExistence type="inferred from homology"/>
<feature type="domain" description="UspA" evidence="2">
    <location>
        <begin position="1"/>
        <end position="137"/>
    </location>
</feature>
<keyword evidence="4" id="KW-1185">Reference proteome</keyword>
<feature type="domain" description="UspA" evidence="2">
    <location>
        <begin position="217"/>
        <end position="271"/>
    </location>
</feature>
<dbReference type="InterPro" id="IPR006015">
    <property type="entry name" value="Universal_stress_UspA"/>
</dbReference>
<evidence type="ECO:0000313" key="4">
    <source>
        <dbReference type="Proteomes" id="UP000606003"/>
    </source>
</evidence>
<dbReference type="Proteomes" id="UP000606003">
    <property type="component" value="Unassembled WGS sequence"/>
</dbReference>
<dbReference type="SUPFAM" id="SSF52402">
    <property type="entry name" value="Adenine nucleotide alpha hydrolases-like"/>
    <property type="match status" value="2"/>
</dbReference>
<protein>
    <submittedName>
        <fullName evidence="3">Universal stress protein</fullName>
    </submittedName>
</protein>
<name>A0ABR8JTN9_9BACT</name>
<dbReference type="InterPro" id="IPR014729">
    <property type="entry name" value="Rossmann-like_a/b/a_fold"/>
</dbReference>